<dbReference type="AlphaFoldDB" id="A0A916JKU5"/>
<dbReference type="Proteomes" id="UP000683507">
    <property type="component" value="Chromosome"/>
</dbReference>
<keyword evidence="4" id="KW-1185">Reference proteome</keyword>
<evidence type="ECO:0000259" key="2">
    <source>
        <dbReference type="Pfam" id="PF19573"/>
    </source>
</evidence>
<feature type="chain" id="PRO_5038009397" description="DUF6089 domain-containing protein" evidence="1">
    <location>
        <begin position="39"/>
        <end position="336"/>
    </location>
</feature>
<dbReference type="InterPro" id="IPR045743">
    <property type="entry name" value="DUF6089"/>
</dbReference>
<evidence type="ECO:0000313" key="3">
    <source>
        <dbReference type="EMBL" id="CAG5076485.1"/>
    </source>
</evidence>
<gene>
    <name evidence="3" type="ORF">CRYO30217_00119</name>
</gene>
<sequence>MCAILNESNSMRIPSKKTLSWLSSTLLLCIISASTVHAQGFYNRNAWKKHRHELNFSLGVSNFLGDVGGRDQVGTNFIWDLEISKTKFAAGFNYLYYLGEKVALRTSLTYGKVAGDDKLTQETFRNNRNLNFESVILEGGVGIEYQFLKEKIGNIYNVKSPTGKKLGMRSFSLGFYVTTGIAGFYFNPVGLDPSGAKVPLKPLSTEGQGFPGGAEPYSNFGIAIPFGFGMRKSINRTLGIKLELTHRFTFTDYIDDVSTVYYDPNYLATNVSPQAAYFSNPELGNLWDRVTAPGQQRGDPTDNDGYMFFTASLYIKLESRRTVYGRNRVRRVKASF</sequence>
<reference evidence="3" key="1">
    <citation type="submission" date="2021-04" db="EMBL/GenBank/DDBJ databases">
        <authorList>
            <person name="Rodrigo-Torres L."/>
            <person name="Arahal R. D."/>
            <person name="Lucena T."/>
        </authorList>
    </citation>
    <scope>NUCLEOTIDE SEQUENCE</scope>
    <source>
        <strain evidence="3">AS29M-1</strain>
    </source>
</reference>
<organism evidence="3 4">
    <name type="scientific">Parvicella tangerina</name>
    <dbReference type="NCBI Taxonomy" id="2829795"/>
    <lineage>
        <taxon>Bacteria</taxon>
        <taxon>Pseudomonadati</taxon>
        <taxon>Bacteroidota</taxon>
        <taxon>Flavobacteriia</taxon>
        <taxon>Flavobacteriales</taxon>
        <taxon>Parvicellaceae</taxon>
        <taxon>Parvicella</taxon>
    </lineage>
</organism>
<feature type="domain" description="DUF6089" evidence="2">
    <location>
        <begin position="48"/>
        <end position="152"/>
    </location>
</feature>
<evidence type="ECO:0000256" key="1">
    <source>
        <dbReference type="SAM" id="SignalP"/>
    </source>
</evidence>
<name>A0A916JKU5_9FLAO</name>
<accession>A0A916JKU5</accession>
<keyword evidence="1" id="KW-0732">Signal</keyword>
<evidence type="ECO:0000313" key="4">
    <source>
        <dbReference type="Proteomes" id="UP000683507"/>
    </source>
</evidence>
<dbReference type="Pfam" id="PF19573">
    <property type="entry name" value="DUF6089"/>
    <property type="match status" value="1"/>
</dbReference>
<dbReference type="KEGG" id="ptan:CRYO30217_00119"/>
<protein>
    <recommendedName>
        <fullName evidence="2">DUF6089 domain-containing protein</fullName>
    </recommendedName>
</protein>
<dbReference type="EMBL" id="OU015584">
    <property type="protein sequence ID" value="CAG5076485.1"/>
    <property type="molecule type" value="Genomic_DNA"/>
</dbReference>
<feature type="signal peptide" evidence="1">
    <location>
        <begin position="1"/>
        <end position="38"/>
    </location>
</feature>
<proteinExistence type="predicted"/>